<name>A0AAE4SVB1_9CORY</name>
<dbReference type="Proteomes" id="UP001185706">
    <property type="component" value="Unassembled WGS sequence"/>
</dbReference>
<comment type="caution">
    <text evidence="1">The sequence shown here is derived from an EMBL/GenBank/DDBJ whole genome shotgun (WGS) entry which is preliminary data.</text>
</comment>
<reference evidence="1" key="1">
    <citation type="submission" date="2023-08" db="EMBL/GenBank/DDBJ databases">
        <title>Genomic characterization of the C. tuberculostearicum species complex, a ubiquitous member of the human skin microbiome.</title>
        <authorList>
            <person name="Ahmed N."/>
            <person name="Deming C."/>
            <person name="Conlan S."/>
            <person name="Segre J."/>
        </authorList>
    </citation>
    <scope>NUCLEOTIDE SEQUENCE</scope>
    <source>
        <strain evidence="1">CTNIH22</strain>
    </source>
</reference>
<gene>
    <name evidence="1" type="ORF">RAE03_10555</name>
</gene>
<evidence type="ECO:0000313" key="2">
    <source>
        <dbReference type="Proteomes" id="UP001185706"/>
    </source>
</evidence>
<dbReference type="EMBL" id="JAVBIB010000019">
    <property type="protein sequence ID" value="MDV2420203.1"/>
    <property type="molecule type" value="Genomic_DNA"/>
</dbReference>
<protein>
    <submittedName>
        <fullName evidence="1">Uncharacterized protein</fullName>
    </submittedName>
</protein>
<evidence type="ECO:0000313" key="1">
    <source>
        <dbReference type="EMBL" id="MDV2420203.1"/>
    </source>
</evidence>
<dbReference type="RefSeq" id="WP_316993794.1">
    <property type="nucleotide sequence ID" value="NZ_JAVBIB010000019.1"/>
</dbReference>
<sequence length="89" mass="10081">MFALTNDHGPEQLSGDTLEDLRRQIVDYHETNRTDPQYGDYIDQFHAVYPLDETELDYEESPAAPRPLTPEILCGLAAMVWDTPSVTLA</sequence>
<accession>A0AAE4SVB1</accession>
<proteinExistence type="predicted"/>
<dbReference type="AlphaFoldDB" id="A0AAE4SVB1"/>
<organism evidence="1 2">
    <name type="scientific">Corynebacterium tuberculostearicum</name>
    <dbReference type="NCBI Taxonomy" id="38304"/>
    <lineage>
        <taxon>Bacteria</taxon>
        <taxon>Bacillati</taxon>
        <taxon>Actinomycetota</taxon>
        <taxon>Actinomycetes</taxon>
        <taxon>Mycobacteriales</taxon>
        <taxon>Corynebacteriaceae</taxon>
        <taxon>Corynebacterium</taxon>
    </lineage>
</organism>